<dbReference type="PANTHER" id="PTHR40455:SF1">
    <property type="entry name" value="ANTITOXIN HIGA"/>
    <property type="match status" value="1"/>
</dbReference>
<name>A0A3A6SXL9_9GAMM</name>
<organism evidence="1 2">
    <name type="scientific">Parashewanella spongiae</name>
    <dbReference type="NCBI Taxonomy" id="342950"/>
    <lineage>
        <taxon>Bacteria</taxon>
        <taxon>Pseudomonadati</taxon>
        <taxon>Pseudomonadota</taxon>
        <taxon>Gammaproteobacteria</taxon>
        <taxon>Alteromonadales</taxon>
        <taxon>Shewanellaceae</taxon>
        <taxon>Parashewanella</taxon>
    </lineage>
</organism>
<accession>A0A3A6SXL9</accession>
<keyword evidence="2" id="KW-1185">Reference proteome</keyword>
<gene>
    <name evidence="1" type="ORF">D5R81_19660</name>
</gene>
<dbReference type="OrthoDB" id="5771335at2"/>
<dbReference type="AlphaFoldDB" id="A0A3A6SXL9"/>
<evidence type="ECO:0000313" key="2">
    <source>
        <dbReference type="Proteomes" id="UP000273022"/>
    </source>
</evidence>
<reference evidence="1 2" key="1">
    <citation type="submission" date="2018-09" db="EMBL/GenBank/DDBJ databases">
        <title>Phylogeny of the Shewanellaceae, and recommendation for two new genera, Pseudoshewanella and Parashewanella.</title>
        <authorList>
            <person name="Wang G."/>
        </authorList>
    </citation>
    <scope>NUCLEOTIDE SEQUENCE [LARGE SCALE GENOMIC DNA]</scope>
    <source>
        <strain evidence="1 2">KCTC 22492</strain>
    </source>
</reference>
<sequence>MNLHEMVTAANNAFIALPWIAGIQSRDQYDELMELADELVEDYEKNHTLIELLLPVIHKYEEEADEFKEFKKDIDAIDPAIAMLRVIIDQHQLTYSDFKNEIGGKSLVSMILNGERSLTLSHIKALSLRFGIDKAMFI</sequence>
<dbReference type="RefSeq" id="WP_121855261.1">
    <property type="nucleotide sequence ID" value="NZ_CP037952.1"/>
</dbReference>
<evidence type="ECO:0000313" key="1">
    <source>
        <dbReference type="EMBL" id="RJY01901.1"/>
    </source>
</evidence>
<dbReference type="InterPro" id="IPR039060">
    <property type="entry name" value="Antitox_HigA"/>
</dbReference>
<dbReference type="EMBL" id="QYYH01000239">
    <property type="protein sequence ID" value="RJY01901.1"/>
    <property type="molecule type" value="Genomic_DNA"/>
</dbReference>
<proteinExistence type="predicted"/>
<dbReference type="GO" id="GO:0006355">
    <property type="term" value="P:regulation of DNA-templated transcription"/>
    <property type="evidence" value="ECO:0007669"/>
    <property type="project" value="InterPro"/>
</dbReference>
<dbReference type="PANTHER" id="PTHR40455">
    <property type="entry name" value="ANTITOXIN HIGA"/>
    <property type="match status" value="1"/>
</dbReference>
<dbReference type="Proteomes" id="UP000273022">
    <property type="component" value="Unassembled WGS sequence"/>
</dbReference>
<protein>
    <submittedName>
        <fullName evidence="1">Transcriptional regulator</fullName>
    </submittedName>
</protein>
<comment type="caution">
    <text evidence="1">The sequence shown here is derived from an EMBL/GenBank/DDBJ whole genome shotgun (WGS) entry which is preliminary data.</text>
</comment>
<dbReference type="GO" id="GO:0001046">
    <property type="term" value="F:core promoter sequence-specific DNA binding"/>
    <property type="evidence" value="ECO:0007669"/>
    <property type="project" value="TreeGrafter"/>
</dbReference>